<accession>A0ABV0NCA6</accession>
<reference evidence="1 2" key="1">
    <citation type="submission" date="2021-06" db="EMBL/GenBank/DDBJ databases">
        <authorList>
            <person name="Palmer J.M."/>
        </authorList>
    </citation>
    <scope>NUCLEOTIDE SEQUENCE [LARGE SCALE GENOMIC DNA]</scope>
    <source>
        <strain evidence="1 2">GA_2019</strain>
        <tissue evidence="1">Muscle</tissue>
    </source>
</reference>
<dbReference type="Proteomes" id="UP001476798">
    <property type="component" value="Unassembled WGS sequence"/>
</dbReference>
<organism evidence="1 2">
    <name type="scientific">Goodea atripinnis</name>
    <dbReference type="NCBI Taxonomy" id="208336"/>
    <lineage>
        <taxon>Eukaryota</taxon>
        <taxon>Metazoa</taxon>
        <taxon>Chordata</taxon>
        <taxon>Craniata</taxon>
        <taxon>Vertebrata</taxon>
        <taxon>Euteleostomi</taxon>
        <taxon>Actinopterygii</taxon>
        <taxon>Neopterygii</taxon>
        <taxon>Teleostei</taxon>
        <taxon>Neoteleostei</taxon>
        <taxon>Acanthomorphata</taxon>
        <taxon>Ovalentaria</taxon>
        <taxon>Atherinomorphae</taxon>
        <taxon>Cyprinodontiformes</taxon>
        <taxon>Goodeidae</taxon>
        <taxon>Goodea</taxon>
    </lineage>
</organism>
<protein>
    <submittedName>
        <fullName evidence="1">Uncharacterized protein</fullName>
    </submittedName>
</protein>
<name>A0ABV0NCA6_9TELE</name>
<proteinExistence type="predicted"/>
<comment type="caution">
    <text evidence="1">The sequence shown here is derived from an EMBL/GenBank/DDBJ whole genome shotgun (WGS) entry which is preliminary data.</text>
</comment>
<gene>
    <name evidence="1" type="ORF">GOODEAATRI_008740</name>
</gene>
<evidence type="ECO:0000313" key="1">
    <source>
        <dbReference type="EMBL" id="MEQ2167892.1"/>
    </source>
</evidence>
<evidence type="ECO:0000313" key="2">
    <source>
        <dbReference type="Proteomes" id="UP001476798"/>
    </source>
</evidence>
<keyword evidence="2" id="KW-1185">Reference proteome</keyword>
<sequence>MLIVDEFSIFFHVNVVFNKNHRRKVLYISSSLHVLFVADQTFIHSFQFCSTFQTLSDPLHDCNHKSKPVIRLKQFPLADPLSDLCGLTVGCFPSLSHSLA</sequence>
<dbReference type="EMBL" id="JAHRIO010030456">
    <property type="protein sequence ID" value="MEQ2167892.1"/>
    <property type="molecule type" value="Genomic_DNA"/>
</dbReference>